<dbReference type="InterPro" id="IPR009959">
    <property type="entry name" value="Cyclase_SnoaL-like"/>
</dbReference>
<dbReference type="Pfam" id="PF07366">
    <property type="entry name" value="SnoaL"/>
    <property type="match status" value="1"/>
</dbReference>
<dbReference type="EMBL" id="VXLC01000015">
    <property type="protein sequence ID" value="KAA8885360.1"/>
    <property type="molecule type" value="Genomic_DNA"/>
</dbReference>
<name>A0A5N0E9D3_9NOCA</name>
<gene>
    <name evidence="1" type="ORF">F3087_27260</name>
</gene>
<comment type="caution">
    <text evidence="1">The sequence shown here is derived from an EMBL/GenBank/DDBJ whole genome shotgun (WGS) entry which is preliminary data.</text>
</comment>
<proteinExistence type="predicted"/>
<reference evidence="1 2" key="1">
    <citation type="submission" date="2019-09" db="EMBL/GenBank/DDBJ databases">
        <authorList>
            <person name="Wang X."/>
        </authorList>
    </citation>
    <scope>NUCLEOTIDE SEQUENCE [LARGE SCALE GENOMIC DNA]</scope>
    <source>
        <strain evidence="1 2">CICC 11023</strain>
    </source>
</reference>
<dbReference type="GO" id="GO:0030638">
    <property type="term" value="P:polyketide metabolic process"/>
    <property type="evidence" value="ECO:0007669"/>
    <property type="project" value="InterPro"/>
</dbReference>
<dbReference type="OrthoDB" id="129343at2"/>
<dbReference type="Gene3D" id="3.10.450.50">
    <property type="match status" value="1"/>
</dbReference>
<evidence type="ECO:0000313" key="1">
    <source>
        <dbReference type="EMBL" id="KAA8885360.1"/>
    </source>
</evidence>
<dbReference type="PANTHER" id="PTHR38436:SF1">
    <property type="entry name" value="ESTER CYCLASE"/>
    <property type="match status" value="1"/>
</dbReference>
<accession>A0A5N0E9D3</accession>
<organism evidence="1 2">
    <name type="scientific">Nocardia colli</name>
    <dbReference type="NCBI Taxonomy" id="2545717"/>
    <lineage>
        <taxon>Bacteria</taxon>
        <taxon>Bacillati</taxon>
        <taxon>Actinomycetota</taxon>
        <taxon>Actinomycetes</taxon>
        <taxon>Mycobacteriales</taxon>
        <taxon>Nocardiaceae</taxon>
        <taxon>Nocardia</taxon>
    </lineage>
</organism>
<sequence>MVETWSFGVHGRRPVFEGDIVTETGNRREIMRHVYVDIWIGELWNKGDPAGSRILSENFFDHRPIDDFPNTKQGHVDMAIDWHQAFPDLTFDIEEVLVDGDKLVARYNSSGTHTGVLSGIAATGRPVSLSGIDIMRFDADNRLAEWWHNEDMFGLMQQITE</sequence>
<keyword evidence="2" id="KW-1185">Reference proteome</keyword>
<dbReference type="InterPro" id="IPR032710">
    <property type="entry name" value="NTF2-like_dom_sf"/>
</dbReference>
<dbReference type="PANTHER" id="PTHR38436">
    <property type="entry name" value="POLYKETIDE CYCLASE SNOAL-LIKE DOMAIN"/>
    <property type="match status" value="1"/>
</dbReference>
<evidence type="ECO:0000313" key="2">
    <source>
        <dbReference type="Proteomes" id="UP000323876"/>
    </source>
</evidence>
<dbReference type="Proteomes" id="UP000323876">
    <property type="component" value="Unassembled WGS sequence"/>
</dbReference>
<dbReference type="AlphaFoldDB" id="A0A5N0E9D3"/>
<protein>
    <submittedName>
        <fullName evidence="1">Ester cyclase</fullName>
    </submittedName>
</protein>
<dbReference type="SUPFAM" id="SSF54427">
    <property type="entry name" value="NTF2-like"/>
    <property type="match status" value="1"/>
</dbReference>